<accession>A0A0H5DZU0</accession>
<dbReference type="Pfam" id="PF13670">
    <property type="entry name" value="PepSY_2"/>
    <property type="match status" value="1"/>
</dbReference>
<evidence type="ECO:0000313" key="4">
    <source>
        <dbReference type="Proteomes" id="UP000182715"/>
    </source>
</evidence>
<feature type="domain" description="PepSY" evidence="2">
    <location>
        <begin position="27"/>
        <end position="113"/>
    </location>
</feature>
<dbReference type="InterPro" id="IPR025711">
    <property type="entry name" value="PepSY"/>
</dbReference>
<evidence type="ECO:0000259" key="2">
    <source>
        <dbReference type="Pfam" id="PF13670"/>
    </source>
</evidence>
<protein>
    <recommendedName>
        <fullName evidence="2">PepSY domain-containing protein</fullName>
    </recommendedName>
</protein>
<dbReference type="AlphaFoldDB" id="A0A0H5DZU0"/>
<proteinExistence type="predicted"/>
<keyword evidence="1" id="KW-0732">Signal</keyword>
<sequence length="117" mass="13405">MLCFNGSIEKHILFNQPIKKGLKMKKLLLAAVVSLSAATAFADDSAERQIYGDPHFEQNRTKAVKMLEQRGYQVHDVDADDHWGKPVLEVEAYKDGREYDIVLSYPDLKIIKEQLDR</sequence>
<feature type="chain" id="PRO_5005218678" description="PepSY domain-containing protein" evidence="1">
    <location>
        <begin position="43"/>
        <end position="117"/>
    </location>
</feature>
<reference evidence="3 4" key="1">
    <citation type="submission" date="2014-11" db="EMBL/GenBank/DDBJ databases">
        <authorList>
            <person name="Diene M.Seydina."/>
        </authorList>
    </citation>
    <scope>NUCLEOTIDE SEQUENCE [LARGE SCALE GENOMIC DNA]</scope>
    <source>
        <strain evidence="3 4">Neisseria meningitidis CHUV</strain>
    </source>
</reference>
<feature type="signal peptide" evidence="1">
    <location>
        <begin position="1"/>
        <end position="42"/>
    </location>
</feature>
<dbReference type="Proteomes" id="UP000182715">
    <property type="component" value="Unassembled WGS sequence"/>
</dbReference>
<name>A0A0H5DZU0_NEIMI</name>
<evidence type="ECO:0000256" key="1">
    <source>
        <dbReference type="SAM" id="SignalP"/>
    </source>
</evidence>
<dbReference type="EMBL" id="CVTF01000024">
    <property type="protein sequence ID" value="CRL92323.1"/>
    <property type="molecule type" value="Genomic_DNA"/>
</dbReference>
<organism evidence="3 4">
    <name type="scientific">Neisseria meningitidis serogroup B</name>
    <dbReference type="NCBI Taxonomy" id="491"/>
    <lineage>
        <taxon>Bacteria</taxon>
        <taxon>Pseudomonadati</taxon>
        <taxon>Pseudomonadota</taxon>
        <taxon>Betaproteobacteria</taxon>
        <taxon>Neisseriales</taxon>
        <taxon>Neisseriaceae</taxon>
        <taxon>Neisseria</taxon>
    </lineage>
</organism>
<evidence type="ECO:0000313" key="3">
    <source>
        <dbReference type="EMBL" id="CRL92323.1"/>
    </source>
</evidence>